<dbReference type="PANTHER" id="PTHR35529:SF1">
    <property type="entry name" value="MANGANESE EFFLUX PUMP MNTP-RELATED"/>
    <property type="match status" value="1"/>
</dbReference>
<evidence type="ECO:0000256" key="2">
    <source>
        <dbReference type="ARBA" id="ARBA00022692"/>
    </source>
</evidence>
<keyword evidence="4 5" id="KW-0472">Membrane</keyword>
<dbReference type="Proteomes" id="UP000184164">
    <property type="component" value="Unassembled WGS sequence"/>
</dbReference>
<feature type="transmembrane region" description="Helical" evidence="5">
    <location>
        <begin position="36"/>
        <end position="58"/>
    </location>
</feature>
<dbReference type="EMBL" id="FQUM01000003">
    <property type="protein sequence ID" value="SHE97750.1"/>
    <property type="molecule type" value="Genomic_DNA"/>
</dbReference>
<gene>
    <name evidence="6" type="ORF">SAMN05444274_103147</name>
</gene>
<keyword evidence="7" id="KW-1185">Reference proteome</keyword>
<keyword evidence="2 5" id="KW-0812">Transmembrane</keyword>
<evidence type="ECO:0000313" key="7">
    <source>
        <dbReference type="Proteomes" id="UP000184164"/>
    </source>
</evidence>
<dbReference type="STRING" id="1484053.SAMN05444274_103147"/>
<accession>A0A1M4XWE4</accession>
<protein>
    <submittedName>
        <fullName evidence="6">Putative Mn2+ efflux pump MntP</fullName>
    </submittedName>
</protein>
<feature type="transmembrane region" description="Helical" evidence="5">
    <location>
        <begin position="132"/>
        <end position="152"/>
    </location>
</feature>
<evidence type="ECO:0000313" key="6">
    <source>
        <dbReference type="EMBL" id="SHE97750.1"/>
    </source>
</evidence>
<sequence>MSILTLILIAIAISLGILEISMSAGKALSRIRFWQAVKIAFILVLLQTPVFLIGWVSGNKFEDLIHSYDRWVPLALLSALGIKMIFESLRHFNNKGKIRSLSVTMLPGVFLAILIDALLVGISFAFFSQKLLLTLLVVGLLTFLATIAGILWGKAPQSKLSFHTKILGGFLLIGICVNLLLKLPPIN</sequence>
<name>A0A1M4XWE4_9BACT</name>
<evidence type="ECO:0000256" key="1">
    <source>
        <dbReference type="ARBA" id="ARBA00022475"/>
    </source>
</evidence>
<organism evidence="6 7">
    <name type="scientific">Mariniphaga anaerophila</name>
    <dbReference type="NCBI Taxonomy" id="1484053"/>
    <lineage>
        <taxon>Bacteria</taxon>
        <taxon>Pseudomonadati</taxon>
        <taxon>Bacteroidota</taxon>
        <taxon>Bacteroidia</taxon>
        <taxon>Marinilabiliales</taxon>
        <taxon>Prolixibacteraceae</taxon>
        <taxon>Mariniphaga</taxon>
    </lineage>
</organism>
<proteinExistence type="predicted"/>
<dbReference type="AlphaFoldDB" id="A0A1M4XWE4"/>
<keyword evidence="3 5" id="KW-1133">Transmembrane helix</keyword>
<feature type="transmembrane region" description="Helical" evidence="5">
    <location>
        <begin position="164"/>
        <end position="181"/>
    </location>
</feature>
<dbReference type="PANTHER" id="PTHR35529">
    <property type="entry name" value="MANGANESE EFFLUX PUMP MNTP-RELATED"/>
    <property type="match status" value="1"/>
</dbReference>
<reference evidence="6 7" key="1">
    <citation type="submission" date="2016-11" db="EMBL/GenBank/DDBJ databases">
        <authorList>
            <person name="Jaros S."/>
            <person name="Januszkiewicz K."/>
            <person name="Wedrychowicz H."/>
        </authorList>
    </citation>
    <scope>NUCLEOTIDE SEQUENCE [LARGE SCALE GENOMIC DNA]</scope>
    <source>
        <strain evidence="6 7">DSM 26910</strain>
    </source>
</reference>
<feature type="transmembrane region" description="Helical" evidence="5">
    <location>
        <begin position="70"/>
        <end position="89"/>
    </location>
</feature>
<feature type="transmembrane region" description="Helical" evidence="5">
    <location>
        <begin position="6"/>
        <end position="24"/>
    </location>
</feature>
<dbReference type="Pfam" id="PF02659">
    <property type="entry name" value="Mntp"/>
    <property type="match status" value="1"/>
</dbReference>
<evidence type="ECO:0000256" key="3">
    <source>
        <dbReference type="ARBA" id="ARBA00022989"/>
    </source>
</evidence>
<dbReference type="OrthoDB" id="9811590at2"/>
<keyword evidence="1" id="KW-1003">Cell membrane</keyword>
<evidence type="ECO:0000256" key="4">
    <source>
        <dbReference type="ARBA" id="ARBA00023136"/>
    </source>
</evidence>
<feature type="transmembrane region" description="Helical" evidence="5">
    <location>
        <begin position="101"/>
        <end position="126"/>
    </location>
</feature>
<dbReference type="InterPro" id="IPR003810">
    <property type="entry name" value="Mntp/YtaF"/>
</dbReference>
<evidence type="ECO:0000256" key="5">
    <source>
        <dbReference type="SAM" id="Phobius"/>
    </source>
</evidence>
<dbReference type="RefSeq" id="WP_083570628.1">
    <property type="nucleotide sequence ID" value="NZ_FQUM01000003.1"/>
</dbReference>